<dbReference type="RefSeq" id="WP_133554423.1">
    <property type="nucleotide sequence ID" value="NZ_SNYF01000006.1"/>
</dbReference>
<dbReference type="Gene3D" id="3.40.50.1010">
    <property type="entry name" value="5'-nuclease"/>
    <property type="match status" value="1"/>
</dbReference>
<organism evidence="1 2">
    <name type="scientific">Algoriphagus boseongensis</name>
    <dbReference type="NCBI Taxonomy" id="1442587"/>
    <lineage>
        <taxon>Bacteria</taxon>
        <taxon>Pseudomonadati</taxon>
        <taxon>Bacteroidota</taxon>
        <taxon>Cytophagia</taxon>
        <taxon>Cytophagales</taxon>
        <taxon>Cyclobacteriaceae</taxon>
        <taxon>Algoriphagus</taxon>
    </lineage>
</organism>
<comment type="caution">
    <text evidence="1">The sequence shown here is derived from an EMBL/GenBank/DDBJ whole genome shotgun (WGS) entry which is preliminary data.</text>
</comment>
<protein>
    <submittedName>
        <fullName evidence="1">PIN domain-containing protein</fullName>
    </submittedName>
</protein>
<name>A0A4R6T7N1_9BACT</name>
<dbReference type="EMBL" id="SNYF01000006">
    <property type="protein sequence ID" value="TDQ16897.1"/>
    <property type="molecule type" value="Genomic_DNA"/>
</dbReference>
<dbReference type="OrthoDB" id="839053at2"/>
<evidence type="ECO:0000313" key="1">
    <source>
        <dbReference type="EMBL" id="TDQ16897.1"/>
    </source>
</evidence>
<dbReference type="InterPro" id="IPR029060">
    <property type="entry name" value="PIN-like_dom_sf"/>
</dbReference>
<dbReference type="AlphaFoldDB" id="A0A4R6T7N1"/>
<accession>A0A4R6T7N1</accession>
<evidence type="ECO:0000313" key="2">
    <source>
        <dbReference type="Proteomes" id="UP000294535"/>
    </source>
</evidence>
<gene>
    <name evidence="1" type="ORF">DFQ04_1545</name>
</gene>
<reference evidence="1 2" key="1">
    <citation type="submission" date="2019-03" db="EMBL/GenBank/DDBJ databases">
        <title>Genomic Encyclopedia of Type Strains, Phase III (KMG-III): the genomes of soil and plant-associated and newly described type strains.</title>
        <authorList>
            <person name="Whitman W."/>
        </authorList>
    </citation>
    <scope>NUCLEOTIDE SEQUENCE [LARGE SCALE GENOMIC DNA]</scope>
    <source>
        <strain evidence="1 2">CECT 8446</strain>
    </source>
</reference>
<keyword evidence="2" id="KW-1185">Reference proteome</keyword>
<sequence length="196" mass="22592">MSLRISRLSNHKLDGSRKYFLDSNVWIFTLGAIVNPNPRETAYLSFAENLLQHEIKIQTHTLVFSEVFNALLRNAFDDFKSQLKANALDEAARKKIEGYSLKKHFRGTTEYQTALERIKSDVQAYIPSLEFLDKSYDLDFEYISKSLTASSDFNDYLYYEMALDLGLTIVTDDGDFNFSGIEILTENHWSLKNSQS</sequence>
<dbReference type="Proteomes" id="UP000294535">
    <property type="component" value="Unassembled WGS sequence"/>
</dbReference>
<dbReference type="SUPFAM" id="SSF88723">
    <property type="entry name" value="PIN domain-like"/>
    <property type="match status" value="1"/>
</dbReference>
<proteinExistence type="predicted"/>